<dbReference type="SUPFAM" id="SSF50129">
    <property type="entry name" value="GroES-like"/>
    <property type="match status" value="1"/>
</dbReference>
<gene>
    <name evidence="4" type="ORF">KDA27_06760</name>
</gene>
<dbReference type="InterPro" id="IPR013154">
    <property type="entry name" value="ADH-like_N"/>
</dbReference>
<reference evidence="4" key="1">
    <citation type="submission" date="2020-04" db="EMBL/GenBank/DDBJ databases">
        <authorList>
            <person name="Zhang T."/>
        </authorList>
    </citation>
    <scope>NUCLEOTIDE SEQUENCE</scope>
    <source>
        <strain evidence="4">HKST-UBA02</strain>
    </source>
</reference>
<dbReference type="GO" id="GO:0016651">
    <property type="term" value="F:oxidoreductase activity, acting on NAD(P)H"/>
    <property type="evidence" value="ECO:0007669"/>
    <property type="project" value="TreeGrafter"/>
</dbReference>
<name>A0A956NAA2_UNCEI</name>
<sequence>MRAVTVGTGHELGWEEVPDPVRGDGEVLVDIHATAVNRADLLQRRGKYPPPPGAPPYMGLEMSGRVAEVGPGSRWQVGDPVCALLAGGGYAERVSVHEDLLLPVPGGLSLAEAASLPEVFATAYLNLFLEAELAEGETLFVHAGASGVGIAATQLGRFAGAHVITTVGSRAKADAIRDLGADWILDRTKDDVGAAFDRAVEECGGVDVVLDCVGGADLGDQFGRLARGGRWVVIATLGGPKCEVDLRSLLVRGLRLIGSTLRGRPLDIKARIIRGLRERVWPEIEAGRIRPVVYRELPMARVAEAHEILERRENVGKVVLTVR</sequence>
<dbReference type="GO" id="GO:0070402">
    <property type="term" value="F:NADPH binding"/>
    <property type="evidence" value="ECO:0007669"/>
    <property type="project" value="TreeGrafter"/>
</dbReference>
<dbReference type="EMBL" id="JAGQHS010000023">
    <property type="protein sequence ID" value="MCA9755484.1"/>
    <property type="molecule type" value="Genomic_DNA"/>
</dbReference>
<dbReference type="PANTHER" id="PTHR48106:SF8">
    <property type="entry name" value="OS02G0805600 PROTEIN"/>
    <property type="match status" value="1"/>
</dbReference>
<keyword evidence="1" id="KW-0521">NADP</keyword>
<dbReference type="AlphaFoldDB" id="A0A956NAA2"/>
<dbReference type="Gene3D" id="3.90.180.10">
    <property type="entry name" value="Medium-chain alcohol dehydrogenases, catalytic domain"/>
    <property type="match status" value="1"/>
</dbReference>
<dbReference type="Gene3D" id="3.40.50.720">
    <property type="entry name" value="NAD(P)-binding Rossmann-like Domain"/>
    <property type="match status" value="1"/>
</dbReference>
<proteinExistence type="predicted"/>
<dbReference type="Pfam" id="PF08240">
    <property type="entry name" value="ADH_N"/>
    <property type="match status" value="1"/>
</dbReference>
<dbReference type="InterPro" id="IPR011032">
    <property type="entry name" value="GroES-like_sf"/>
</dbReference>
<protein>
    <submittedName>
        <fullName evidence="4">NAD(P)H-quinone oxidoreductase</fullName>
    </submittedName>
</protein>
<dbReference type="InterPro" id="IPR036291">
    <property type="entry name" value="NAD(P)-bd_dom_sf"/>
</dbReference>
<keyword evidence="2" id="KW-0560">Oxidoreductase</keyword>
<comment type="caution">
    <text evidence="4">The sequence shown here is derived from an EMBL/GenBank/DDBJ whole genome shotgun (WGS) entry which is preliminary data.</text>
</comment>
<dbReference type="SMART" id="SM00829">
    <property type="entry name" value="PKS_ER"/>
    <property type="match status" value="1"/>
</dbReference>
<dbReference type="NCBIfam" id="TIGR02824">
    <property type="entry name" value="quinone_pig3"/>
    <property type="match status" value="1"/>
</dbReference>
<dbReference type="Proteomes" id="UP000739538">
    <property type="component" value="Unassembled WGS sequence"/>
</dbReference>
<dbReference type="InterPro" id="IPR013149">
    <property type="entry name" value="ADH-like_C"/>
</dbReference>
<dbReference type="SUPFAM" id="SSF51735">
    <property type="entry name" value="NAD(P)-binding Rossmann-fold domains"/>
    <property type="match status" value="1"/>
</dbReference>
<organism evidence="4 5">
    <name type="scientific">Eiseniibacteriota bacterium</name>
    <dbReference type="NCBI Taxonomy" id="2212470"/>
    <lineage>
        <taxon>Bacteria</taxon>
        <taxon>Candidatus Eiseniibacteriota</taxon>
    </lineage>
</organism>
<evidence type="ECO:0000259" key="3">
    <source>
        <dbReference type="SMART" id="SM00829"/>
    </source>
</evidence>
<reference evidence="4" key="2">
    <citation type="journal article" date="2021" name="Microbiome">
        <title>Successional dynamics and alternative stable states in a saline activated sludge microbial community over 9 years.</title>
        <authorList>
            <person name="Wang Y."/>
            <person name="Ye J."/>
            <person name="Ju F."/>
            <person name="Liu L."/>
            <person name="Boyd J.A."/>
            <person name="Deng Y."/>
            <person name="Parks D.H."/>
            <person name="Jiang X."/>
            <person name="Yin X."/>
            <person name="Woodcroft B.J."/>
            <person name="Tyson G.W."/>
            <person name="Hugenholtz P."/>
            <person name="Polz M.F."/>
            <person name="Zhang T."/>
        </authorList>
    </citation>
    <scope>NUCLEOTIDE SEQUENCE</scope>
    <source>
        <strain evidence="4">HKST-UBA02</strain>
    </source>
</reference>
<dbReference type="PANTHER" id="PTHR48106">
    <property type="entry name" value="QUINONE OXIDOREDUCTASE PIG3-RELATED"/>
    <property type="match status" value="1"/>
</dbReference>
<dbReference type="CDD" id="cd05276">
    <property type="entry name" value="p53_inducible_oxidoreductase"/>
    <property type="match status" value="1"/>
</dbReference>
<feature type="domain" description="Enoyl reductase (ER)" evidence="3">
    <location>
        <begin position="7"/>
        <end position="320"/>
    </location>
</feature>
<evidence type="ECO:0000256" key="2">
    <source>
        <dbReference type="ARBA" id="ARBA00023002"/>
    </source>
</evidence>
<dbReference type="InterPro" id="IPR020843">
    <property type="entry name" value="ER"/>
</dbReference>
<evidence type="ECO:0000313" key="5">
    <source>
        <dbReference type="Proteomes" id="UP000739538"/>
    </source>
</evidence>
<evidence type="ECO:0000256" key="1">
    <source>
        <dbReference type="ARBA" id="ARBA00022857"/>
    </source>
</evidence>
<dbReference type="Pfam" id="PF00107">
    <property type="entry name" value="ADH_zinc_N"/>
    <property type="match status" value="1"/>
</dbReference>
<dbReference type="InterPro" id="IPR014189">
    <property type="entry name" value="Quinone_OxRdtase_PIG3"/>
</dbReference>
<accession>A0A956NAA2</accession>
<evidence type="ECO:0000313" key="4">
    <source>
        <dbReference type="EMBL" id="MCA9755484.1"/>
    </source>
</evidence>